<comment type="caution">
    <text evidence="2">The sequence shown here is derived from an EMBL/GenBank/DDBJ whole genome shotgun (WGS) entry which is preliminary data.</text>
</comment>
<feature type="signal peptide" evidence="1">
    <location>
        <begin position="1"/>
        <end position="22"/>
    </location>
</feature>
<sequence>MKNLCRLLHCSLLALLVSASTALNPIHSIGVPDPIHQLPSDLPSSIPTSTQTPTATKSTINTPPKCTLSENDLATTLNMTFTDTDSSTGKQITADVNQVISKPDNHGDSQSSMSLTVYLNSSIVFSTSHTTSTNGTVDASINWAALTHTATFNIDPKNNTAGTLDSHPFSLGPLKSFNSSAHLITKRNQPLLQITPEPQYNISIPQLQAGITKGMQACQAQVTAHYGSTTTNSTLIPRDDRTQDLGHFSDTYDASSCVNCEVLATAGIALGETICIATTCWLSFGWGLLSDYVWEWIVSGAYADVLFWE</sequence>
<gene>
    <name evidence="2" type="ORF">JMJ35_002396</name>
</gene>
<protein>
    <submittedName>
        <fullName evidence="2">Uncharacterized protein</fullName>
    </submittedName>
</protein>
<evidence type="ECO:0000313" key="3">
    <source>
        <dbReference type="Proteomes" id="UP001166286"/>
    </source>
</evidence>
<dbReference type="AlphaFoldDB" id="A0AA39R504"/>
<evidence type="ECO:0000313" key="2">
    <source>
        <dbReference type="EMBL" id="KAK0515017.1"/>
    </source>
</evidence>
<reference evidence="2" key="1">
    <citation type="submission" date="2023-03" db="EMBL/GenBank/DDBJ databases">
        <title>Complete genome of Cladonia borealis.</title>
        <authorList>
            <person name="Park H."/>
        </authorList>
    </citation>
    <scope>NUCLEOTIDE SEQUENCE</scope>
    <source>
        <strain evidence="2">ANT050790</strain>
    </source>
</reference>
<organism evidence="2 3">
    <name type="scientific">Cladonia borealis</name>
    <dbReference type="NCBI Taxonomy" id="184061"/>
    <lineage>
        <taxon>Eukaryota</taxon>
        <taxon>Fungi</taxon>
        <taxon>Dikarya</taxon>
        <taxon>Ascomycota</taxon>
        <taxon>Pezizomycotina</taxon>
        <taxon>Lecanoromycetes</taxon>
        <taxon>OSLEUM clade</taxon>
        <taxon>Lecanoromycetidae</taxon>
        <taxon>Lecanorales</taxon>
        <taxon>Lecanorineae</taxon>
        <taxon>Cladoniaceae</taxon>
        <taxon>Cladonia</taxon>
    </lineage>
</organism>
<keyword evidence="1" id="KW-0732">Signal</keyword>
<proteinExistence type="predicted"/>
<keyword evidence="3" id="KW-1185">Reference proteome</keyword>
<dbReference type="EMBL" id="JAFEKC020000004">
    <property type="protein sequence ID" value="KAK0515017.1"/>
    <property type="molecule type" value="Genomic_DNA"/>
</dbReference>
<name>A0AA39R504_9LECA</name>
<evidence type="ECO:0000256" key="1">
    <source>
        <dbReference type="SAM" id="SignalP"/>
    </source>
</evidence>
<accession>A0AA39R504</accession>
<dbReference type="Proteomes" id="UP001166286">
    <property type="component" value="Unassembled WGS sequence"/>
</dbReference>
<feature type="chain" id="PRO_5041409495" evidence="1">
    <location>
        <begin position="23"/>
        <end position="309"/>
    </location>
</feature>